<keyword evidence="1" id="KW-0446">Lipid-binding</keyword>
<dbReference type="SUPFAM" id="SSF82549">
    <property type="entry name" value="DAK1/DegV-like"/>
    <property type="match status" value="1"/>
</dbReference>
<dbReference type="NCBIfam" id="TIGR00762">
    <property type="entry name" value="DegV"/>
    <property type="match status" value="1"/>
</dbReference>
<dbReference type="PROSITE" id="PS51482">
    <property type="entry name" value="DEGV"/>
    <property type="match status" value="1"/>
</dbReference>
<dbReference type="PANTHER" id="PTHR33434">
    <property type="entry name" value="DEGV DOMAIN-CONTAINING PROTEIN DR_1986-RELATED"/>
    <property type="match status" value="1"/>
</dbReference>
<keyword evidence="3" id="KW-1185">Reference proteome</keyword>
<dbReference type="InterPro" id="IPR050270">
    <property type="entry name" value="DegV_domain_contain"/>
</dbReference>
<reference evidence="2 3" key="1">
    <citation type="submission" date="2021-01" db="EMBL/GenBank/DDBJ databases">
        <title>Genomic Encyclopedia of Type Strains, Phase IV (KMG-IV): sequencing the most valuable type-strain genomes for metagenomic binning, comparative biology and taxonomic classification.</title>
        <authorList>
            <person name="Goeker M."/>
        </authorList>
    </citation>
    <scope>NUCLEOTIDE SEQUENCE [LARGE SCALE GENOMIC DNA]</scope>
    <source>
        <strain evidence="2 3">DSM 25540</strain>
    </source>
</reference>
<proteinExistence type="predicted"/>
<name>A0ABS2P7F5_9BACL</name>
<dbReference type="Gene3D" id="3.30.1180.10">
    <property type="match status" value="1"/>
</dbReference>
<dbReference type="EMBL" id="JAFBEC010000001">
    <property type="protein sequence ID" value="MBM7631286.1"/>
    <property type="molecule type" value="Genomic_DNA"/>
</dbReference>
<organism evidence="2 3">
    <name type="scientific">Geomicrobium sediminis</name>
    <dbReference type="NCBI Taxonomy" id="1347788"/>
    <lineage>
        <taxon>Bacteria</taxon>
        <taxon>Bacillati</taxon>
        <taxon>Bacillota</taxon>
        <taxon>Bacilli</taxon>
        <taxon>Bacillales</taxon>
        <taxon>Geomicrobium</taxon>
    </lineage>
</organism>
<evidence type="ECO:0000256" key="1">
    <source>
        <dbReference type="ARBA" id="ARBA00023121"/>
    </source>
</evidence>
<dbReference type="Proteomes" id="UP000741863">
    <property type="component" value="Unassembled WGS sequence"/>
</dbReference>
<dbReference type="InterPro" id="IPR043168">
    <property type="entry name" value="DegV_C"/>
</dbReference>
<protein>
    <submittedName>
        <fullName evidence="2">DegV family protein with EDD domain</fullName>
    </submittedName>
</protein>
<dbReference type="RefSeq" id="WP_204695444.1">
    <property type="nucleotide sequence ID" value="NZ_JAFBEC010000001.1"/>
</dbReference>
<evidence type="ECO:0000313" key="3">
    <source>
        <dbReference type="Proteomes" id="UP000741863"/>
    </source>
</evidence>
<dbReference type="Gene3D" id="3.40.50.10170">
    <property type="match status" value="1"/>
</dbReference>
<dbReference type="PANTHER" id="PTHR33434:SF2">
    <property type="entry name" value="FATTY ACID-BINDING PROTEIN TM_1468"/>
    <property type="match status" value="1"/>
</dbReference>
<dbReference type="Pfam" id="PF02645">
    <property type="entry name" value="DegV"/>
    <property type="match status" value="1"/>
</dbReference>
<accession>A0ABS2P7F5</accession>
<sequence>MSKIAIVTDSTAYLDQETIERYQIKVLPLSVNFGEETIEETNLGYEKFYDKMRSFPNLPTTSQPALGHFIETYEQLAKDHDAILSFHLSSGISGTFQTAVSAARSIEHAKVYPFDSEISCEPQAFFIREAAQMIEDGKDVDEIFKRLSEVRETLQAYFIVDDLNHLHRGGRLSGAQRLIGSALKIKPILTFENKVIVPYEKVRTYKRALQRVLNFLDQSASKGKQINASVIHANALPEAERIQKEIQEKYDNVTVSISYFGPVIGTHLGENSIGVTWYESN</sequence>
<gene>
    <name evidence="2" type="ORF">JOD17_000377</name>
</gene>
<dbReference type="InterPro" id="IPR003797">
    <property type="entry name" value="DegV"/>
</dbReference>
<comment type="caution">
    <text evidence="2">The sequence shown here is derived from an EMBL/GenBank/DDBJ whole genome shotgun (WGS) entry which is preliminary data.</text>
</comment>
<evidence type="ECO:0000313" key="2">
    <source>
        <dbReference type="EMBL" id="MBM7631286.1"/>
    </source>
</evidence>